<keyword evidence="1" id="KW-0812">Transmembrane</keyword>
<evidence type="ECO:0000313" key="2">
    <source>
        <dbReference type="EMBL" id="CBH75577.1"/>
    </source>
</evidence>
<name>E6PGI9_9ZZZZ</name>
<feature type="transmembrane region" description="Helical" evidence="1">
    <location>
        <begin position="6"/>
        <end position="21"/>
    </location>
</feature>
<evidence type="ECO:0000256" key="1">
    <source>
        <dbReference type="SAM" id="Phobius"/>
    </source>
</evidence>
<sequence length="98" mass="11007">MFDGVNLLALALALMLASMLIRTTSSQAMLRLALLWCILFILARGIFVVDRALPGGWTWKIVEILPALVFLGLSLLRHEPQRFGGYPWARRNTRGETP</sequence>
<gene>
    <name evidence="2" type="ORF">CARN1_2647</name>
</gene>
<dbReference type="AlphaFoldDB" id="E6PGI9"/>
<keyword evidence="1" id="KW-1133">Transmembrane helix</keyword>
<feature type="transmembrane region" description="Helical" evidence="1">
    <location>
        <begin position="28"/>
        <end position="47"/>
    </location>
</feature>
<feature type="transmembrane region" description="Helical" evidence="1">
    <location>
        <begin position="59"/>
        <end position="76"/>
    </location>
</feature>
<accession>E6PGI9</accession>
<reference evidence="2" key="1">
    <citation type="submission" date="2009-10" db="EMBL/GenBank/DDBJ databases">
        <title>Diversity of trophic interactions inside an arsenic-rich microbial ecosystem.</title>
        <authorList>
            <person name="Bertin P.N."/>
            <person name="Heinrich-Salmeron A."/>
            <person name="Pelletier E."/>
            <person name="Goulhen-Chollet F."/>
            <person name="Arsene-Ploetze F."/>
            <person name="Gallien S."/>
            <person name="Calteau A."/>
            <person name="Vallenet D."/>
            <person name="Casiot C."/>
            <person name="Chane-Woon-Ming B."/>
            <person name="Giloteaux L."/>
            <person name="Barakat M."/>
            <person name="Bonnefoy V."/>
            <person name="Bruneel O."/>
            <person name="Chandler M."/>
            <person name="Cleiss J."/>
            <person name="Duran R."/>
            <person name="Elbaz-Poulichet F."/>
            <person name="Fonknechten N."/>
            <person name="Lauga B."/>
            <person name="Mornico D."/>
            <person name="Ortet P."/>
            <person name="Schaeffer C."/>
            <person name="Siguier P."/>
            <person name="Alexander Thil Smith A."/>
            <person name="Van Dorsselaer A."/>
            <person name="Weissenbach J."/>
            <person name="Medigue C."/>
            <person name="Le Paslier D."/>
        </authorList>
    </citation>
    <scope>NUCLEOTIDE SEQUENCE</scope>
</reference>
<keyword evidence="1" id="KW-0472">Membrane</keyword>
<proteinExistence type="predicted"/>
<dbReference type="EMBL" id="CABL01000011">
    <property type="protein sequence ID" value="CBH75577.1"/>
    <property type="molecule type" value="Genomic_DNA"/>
</dbReference>
<comment type="caution">
    <text evidence="2">The sequence shown here is derived from an EMBL/GenBank/DDBJ whole genome shotgun (WGS) entry which is preliminary data.</text>
</comment>
<organism evidence="2">
    <name type="scientific">mine drainage metagenome</name>
    <dbReference type="NCBI Taxonomy" id="410659"/>
    <lineage>
        <taxon>unclassified sequences</taxon>
        <taxon>metagenomes</taxon>
        <taxon>ecological metagenomes</taxon>
    </lineage>
</organism>
<protein>
    <submittedName>
        <fullName evidence="2">Uncharacterized protein</fullName>
    </submittedName>
</protein>